<keyword evidence="4 8" id="KW-0547">Nucleotide-binding</keyword>
<dbReference type="InterPro" id="IPR008995">
    <property type="entry name" value="Mo/tungstate-bd_C_term_dom"/>
</dbReference>
<comment type="function">
    <text evidence="8">Part of the ABC transporter complex PotABCD involved in spermidine/putrescine import. Responsible for energy coupling to the transport system.</text>
</comment>
<evidence type="ECO:0000256" key="1">
    <source>
        <dbReference type="ARBA" id="ARBA00022448"/>
    </source>
</evidence>
<dbReference type="InterPro" id="IPR013611">
    <property type="entry name" value="Transp-assoc_OB_typ2"/>
</dbReference>
<dbReference type="InterPro" id="IPR017871">
    <property type="entry name" value="ABC_transporter-like_CS"/>
</dbReference>
<dbReference type="Gene3D" id="2.40.50.100">
    <property type="match status" value="1"/>
</dbReference>
<gene>
    <name evidence="8" type="primary">potA</name>
    <name evidence="10" type="ORF">SAMN05421762_0315</name>
</gene>
<dbReference type="Gene3D" id="3.40.50.300">
    <property type="entry name" value="P-loop containing nucleotide triphosphate hydrolases"/>
    <property type="match status" value="1"/>
</dbReference>
<dbReference type="NCBIfam" id="TIGR01187">
    <property type="entry name" value="potA"/>
    <property type="match status" value="1"/>
</dbReference>
<dbReference type="InterPro" id="IPR050093">
    <property type="entry name" value="ABC_SmlMolc_Importer"/>
</dbReference>
<dbReference type="PANTHER" id="PTHR42781:SF5">
    <property type="entry name" value="PUTRESCINE TRANSPORT ATP-BINDING PROTEIN POTG"/>
    <property type="match status" value="1"/>
</dbReference>
<dbReference type="GO" id="GO:0015847">
    <property type="term" value="P:putrescine transport"/>
    <property type="evidence" value="ECO:0007669"/>
    <property type="project" value="UniProtKB-ARBA"/>
</dbReference>
<dbReference type="InterPro" id="IPR027417">
    <property type="entry name" value="P-loop_NTPase"/>
</dbReference>
<keyword evidence="6 8" id="KW-1278">Translocase</keyword>
<dbReference type="STRING" id="517719.SAMN05421762_0315"/>
<sequence>MPQKIFAPWDDPQEKPLIRFQNVTKRFGDFTAIDSIDLDIYAREFFALLGPSGCGKTTLMRMLAGFETPSSGTILLAGQDIAPVAPNQRAVNMMFQSYALFPHLSVWDNIAFGLRREKRPKDQVAARVEEMLKLTRLTKFARRKPHQISGGQRQRVALARSLAKAPKLLLLDEPLGALDKKLREETQFELMDIQEKTGTTFVIVTHDQEEAMTVASRVAVMDEGKLMQIATPDRIYEAPNSVYVADFIGDVNIIEGKAHQVGELVQLDWAEGQPALAARTDKNLGLAQTCYLAIRPEKVSISADRPGGANALQGEIIDIAYLGNLSTYHVKLPTGHVIKAQQANTRRISRRPFTWEDKVWVSWTETAAVVLDQ</sequence>
<keyword evidence="7 8" id="KW-0472">Membrane</keyword>
<name>A0A1I1HMX4_9RHOB</name>
<dbReference type="EC" id="7.6.2.11" evidence="8"/>
<dbReference type="PANTHER" id="PTHR42781">
    <property type="entry name" value="SPERMIDINE/PUTRESCINE IMPORT ATP-BINDING PROTEIN POTA"/>
    <property type="match status" value="1"/>
</dbReference>
<reference evidence="10 11" key="1">
    <citation type="submission" date="2016-10" db="EMBL/GenBank/DDBJ databases">
        <authorList>
            <person name="de Groot N.N."/>
        </authorList>
    </citation>
    <scope>NUCLEOTIDE SEQUENCE [LARGE SCALE GENOMIC DNA]</scope>
    <source>
        <strain evidence="10 11">DSM 29619</strain>
    </source>
</reference>
<dbReference type="InterPro" id="IPR005893">
    <property type="entry name" value="PotA-like"/>
</dbReference>
<dbReference type="SUPFAM" id="SSF52540">
    <property type="entry name" value="P-loop containing nucleoside triphosphate hydrolases"/>
    <property type="match status" value="1"/>
</dbReference>
<evidence type="ECO:0000256" key="3">
    <source>
        <dbReference type="ARBA" id="ARBA00022519"/>
    </source>
</evidence>
<evidence type="ECO:0000313" key="11">
    <source>
        <dbReference type="Proteomes" id="UP000231644"/>
    </source>
</evidence>
<evidence type="ECO:0000313" key="10">
    <source>
        <dbReference type="EMBL" id="SFC25186.1"/>
    </source>
</evidence>
<evidence type="ECO:0000256" key="2">
    <source>
        <dbReference type="ARBA" id="ARBA00022475"/>
    </source>
</evidence>
<dbReference type="SUPFAM" id="SSF50331">
    <property type="entry name" value="MOP-like"/>
    <property type="match status" value="1"/>
</dbReference>
<dbReference type="GO" id="GO:0016887">
    <property type="term" value="F:ATP hydrolysis activity"/>
    <property type="evidence" value="ECO:0007669"/>
    <property type="project" value="InterPro"/>
</dbReference>
<dbReference type="PROSITE" id="PS50893">
    <property type="entry name" value="ABC_TRANSPORTER_2"/>
    <property type="match status" value="1"/>
</dbReference>
<evidence type="ECO:0000256" key="6">
    <source>
        <dbReference type="ARBA" id="ARBA00022967"/>
    </source>
</evidence>
<keyword evidence="5 8" id="KW-0067">ATP-binding</keyword>
<dbReference type="AlphaFoldDB" id="A0A1I1HMX4"/>
<dbReference type="Proteomes" id="UP000231644">
    <property type="component" value="Unassembled WGS sequence"/>
</dbReference>
<evidence type="ECO:0000256" key="5">
    <source>
        <dbReference type="ARBA" id="ARBA00022840"/>
    </source>
</evidence>
<accession>A0A1I1HMX4</accession>
<dbReference type="Pfam" id="PF08402">
    <property type="entry name" value="TOBE_2"/>
    <property type="match status" value="1"/>
</dbReference>
<dbReference type="RefSeq" id="WP_093449495.1">
    <property type="nucleotide sequence ID" value="NZ_FNZG01000002.1"/>
</dbReference>
<keyword evidence="11" id="KW-1185">Reference proteome</keyword>
<comment type="catalytic activity">
    <reaction evidence="8">
        <text>ATP + H2O + polyamine-[polyamine-binding protein]Side 1 = ADP + phosphate + polyamineSide 2 + [polyamine-binding protein]Side 1.</text>
        <dbReference type="EC" id="7.6.2.11"/>
    </reaction>
</comment>
<feature type="domain" description="ABC transporter" evidence="9">
    <location>
        <begin position="18"/>
        <end position="248"/>
    </location>
</feature>
<keyword evidence="2 8" id="KW-1003">Cell membrane</keyword>
<comment type="subunit">
    <text evidence="8">The complex is composed of two ATP-binding proteins (PotA), two transmembrane proteins (PotB and PotC) and a solute-binding protein (PotD).</text>
</comment>
<dbReference type="FunFam" id="3.40.50.300:FF:000133">
    <property type="entry name" value="Spermidine/putrescine import ATP-binding protein PotA"/>
    <property type="match status" value="1"/>
</dbReference>
<evidence type="ECO:0000256" key="7">
    <source>
        <dbReference type="ARBA" id="ARBA00023136"/>
    </source>
</evidence>
<evidence type="ECO:0000259" key="9">
    <source>
        <dbReference type="PROSITE" id="PS50893"/>
    </source>
</evidence>
<dbReference type="InterPro" id="IPR003439">
    <property type="entry name" value="ABC_transporter-like_ATP-bd"/>
</dbReference>
<evidence type="ECO:0000256" key="8">
    <source>
        <dbReference type="RuleBase" id="RU364083"/>
    </source>
</evidence>
<evidence type="ECO:0000256" key="4">
    <source>
        <dbReference type="ARBA" id="ARBA00022741"/>
    </source>
</evidence>
<dbReference type="GO" id="GO:0043190">
    <property type="term" value="C:ATP-binding cassette (ABC) transporter complex"/>
    <property type="evidence" value="ECO:0007669"/>
    <property type="project" value="InterPro"/>
</dbReference>
<organism evidence="10 11">
    <name type="scientific">Pseudooceanicola nitratireducens</name>
    <dbReference type="NCBI Taxonomy" id="517719"/>
    <lineage>
        <taxon>Bacteria</taxon>
        <taxon>Pseudomonadati</taxon>
        <taxon>Pseudomonadota</taxon>
        <taxon>Alphaproteobacteria</taxon>
        <taxon>Rhodobacterales</taxon>
        <taxon>Paracoccaceae</taxon>
        <taxon>Pseudooceanicola</taxon>
    </lineage>
</organism>
<proteinExistence type="inferred from homology"/>
<keyword evidence="3" id="KW-0997">Cell inner membrane</keyword>
<dbReference type="GO" id="GO:0015417">
    <property type="term" value="F:ABC-type polyamine transporter activity"/>
    <property type="evidence" value="ECO:0007669"/>
    <property type="project" value="UniProtKB-EC"/>
</dbReference>
<dbReference type="GO" id="GO:0005524">
    <property type="term" value="F:ATP binding"/>
    <property type="evidence" value="ECO:0007669"/>
    <property type="project" value="UniProtKB-KW"/>
</dbReference>
<protein>
    <recommendedName>
        <fullName evidence="8">Spermidine/putrescine import ATP-binding protein PotA</fullName>
        <ecNumber evidence="8">7.6.2.11</ecNumber>
    </recommendedName>
</protein>
<keyword evidence="1 8" id="KW-0813">Transport</keyword>
<comment type="similarity">
    <text evidence="8">Belongs to the ABC transporter superfamily. Spermidine/putrescine importer (TC 3.A.1.11.1) family.</text>
</comment>
<dbReference type="SMART" id="SM00382">
    <property type="entry name" value="AAA"/>
    <property type="match status" value="1"/>
</dbReference>
<dbReference type="PROSITE" id="PS00211">
    <property type="entry name" value="ABC_TRANSPORTER_1"/>
    <property type="match status" value="1"/>
</dbReference>
<dbReference type="Pfam" id="PF00005">
    <property type="entry name" value="ABC_tran"/>
    <property type="match status" value="1"/>
</dbReference>
<dbReference type="InterPro" id="IPR003593">
    <property type="entry name" value="AAA+_ATPase"/>
</dbReference>
<dbReference type="EMBL" id="FOLX01000001">
    <property type="protein sequence ID" value="SFC25186.1"/>
    <property type="molecule type" value="Genomic_DNA"/>
</dbReference>
<dbReference type="OrthoDB" id="9802264at2"/>